<evidence type="ECO:0000256" key="4">
    <source>
        <dbReference type="ARBA" id="ARBA00023180"/>
    </source>
</evidence>
<keyword evidence="4" id="KW-0325">Glycoprotein</keyword>
<keyword evidence="2" id="KW-0719">Serine esterase</keyword>
<organism evidence="6 7">
    <name type="scientific">Araneus ventricosus</name>
    <name type="common">Orbweaver spider</name>
    <name type="synonym">Epeira ventricosa</name>
    <dbReference type="NCBI Taxonomy" id="182803"/>
    <lineage>
        <taxon>Eukaryota</taxon>
        <taxon>Metazoa</taxon>
        <taxon>Ecdysozoa</taxon>
        <taxon>Arthropoda</taxon>
        <taxon>Chelicerata</taxon>
        <taxon>Arachnida</taxon>
        <taxon>Araneae</taxon>
        <taxon>Araneomorphae</taxon>
        <taxon>Entelegynae</taxon>
        <taxon>Araneoidea</taxon>
        <taxon>Araneidae</taxon>
        <taxon>Araneus</taxon>
    </lineage>
</organism>
<dbReference type="GO" id="GO:0003990">
    <property type="term" value="F:acetylcholinesterase activity"/>
    <property type="evidence" value="ECO:0007669"/>
    <property type="project" value="TreeGrafter"/>
</dbReference>
<dbReference type="InterPro" id="IPR019819">
    <property type="entry name" value="Carboxylesterase_B_CS"/>
</dbReference>
<dbReference type="GO" id="GO:0006581">
    <property type="term" value="P:acetylcholine catabolic process"/>
    <property type="evidence" value="ECO:0007669"/>
    <property type="project" value="TreeGrafter"/>
</dbReference>
<dbReference type="Gene3D" id="3.40.50.1820">
    <property type="entry name" value="alpha/beta hydrolase"/>
    <property type="match status" value="1"/>
</dbReference>
<evidence type="ECO:0000256" key="2">
    <source>
        <dbReference type="ARBA" id="ARBA00022487"/>
    </source>
</evidence>
<dbReference type="InterPro" id="IPR050654">
    <property type="entry name" value="AChE-related_enzymes"/>
</dbReference>
<dbReference type="PROSITE" id="PS00941">
    <property type="entry name" value="CARBOXYLESTERASE_B_2"/>
    <property type="match status" value="1"/>
</dbReference>
<feature type="domain" description="Carboxylesterase type B" evidence="5">
    <location>
        <begin position="138"/>
        <end position="297"/>
    </location>
</feature>
<accession>A0A4Y2NAU7</accession>
<dbReference type="GO" id="GO:0005615">
    <property type="term" value="C:extracellular space"/>
    <property type="evidence" value="ECO:0007669"/>
    <property type="project" value="TreeGrafter"/>
</dbReference>
<dbReference type="SUPFAM" id="SSF53474">
    <property type="entry name" value="alpha/beta-Hydrolases"/>
    <property type="match status" value="1"/>
</dbReference>
<dbReference type="InterPro" id="IPR002018">
    <property type="entry name" value="CarbesteraseB"/>
</dbReference>
<sequence>MDNTPSRRGYGKLFPLGSEGEKLSQFSFLLDDLESLCLSQVIFFKLCFLYSIGFASEKLDNDTVNRILDIARKVLLDLSIPDEDNQRIIPAYNTSETPKEIDATKRETLYTFSGLDCVLPEEAHRVIEMDFSMKIVWGSVVNFTDHINERLIEVDQFLGIPYAMPPTLYDERFAPPRRARFWFGYVHKHKMEKGCVQQTSASVPWSVDNDDKANLSEDCLYLNIWTPLNQSNQGSINEKPVLFWVHGGFFSSGSTRQEIYDGRVIAGLGDVVVVTVNYRLGAFGFWTSGTESAPGNVDMIKEEYEELMPIDEDIPKAATLPELEICQAVFELHQAISIYASDKDEWVKGSPPNES</sequence>
<dbReference type="PANTHER" id="PTHR43918">
    <property type="entry name" value="ACETYLCHOLINESTERASE"/>
    <property type="match status" value="1"/>
</dbReference>
<evidence type="ECO:0000313" key="7">
    <source>
        <dbReference type="Proteomes" id="UP000499080"/>
    </source>
</evidence>
<dbReference type="EMBL" id="BGPR01008781">
    <property type="protein sequence ID" value="GBN36032.1"/>
    <property type="molecule type" value="Genomic_DNA"/>
</dbReference>
<dbReference type="Pfam" id="PF00135">
    <property type="entry name" value="COesterase"/>
    <property type="match status" value="1"/>
</dbReference>
<dbReference type="InterPro" id="IPR029058">
    <property type="entry name" value="AB_hydrolase_fold"/>
</dbReference>
<dbReference type="AlphaFoldDB" id="A0A4Y2NAU7"/>
<proteinExistence type="inferred from homology"/>
<evidence type="ECO:0000256" key="1">
    <source>
        <dbReference type="ARBA" id="ARBA00005964"/>
    </source>
</evidence>
<evidence type="ECO:0000259" key="5">
    <source>
        <dbReference type="Pfam" id="PF00135"/>
    </source>
</evidence>
<gene>
    <name evidence="6" type="primary">ACES_55</name>
    <name evidence="6" type="ORF">AVEN_190140_1</name>
</gene>
<reference evidence="6 7" key="1">
    <citation type="journal article" date="2019" name="Sci. Rep.">
        <title>Orb-weaving spider Araneus ventricosus genome elucidates the spidroin gene catalogue.</title>
        <authorList>
            <person name="Kono N."/>
            <person name="Nakamura H."/>
            <person name="Ohtoshi R."/>
            <person name="Moran D.A.P."/>
            <person name="Shinohara A."/>
            <person name="Yoshida Y."/>
            <person name="Fujiwara M."/>
            <person name="Mori M."/>
            <person name="Tomita M."/>
            <person name="Arakawa K."/>
        </authorList>
    </citation>
    <scope>NUCLEOTIDE SEQUENCE [LARGE SCALE GENOMIC DNA]</scope>
</reference>
<dbReference type="OrthoDB" id="19653at2759"/>
<dbReference type="Proteomes" id="UP000499080">
    <property type="component" value="Unassembled WGS sequence"/>
</dbReference>
<dbReference type="GO" id="GO:0019695">
    <property type="term" value="P:choline metabolic process"/>
    <property type="evidence" value="ECO:0007669"/>
    <property type="project" value="TreeGrafter"/>
</dbReference>
<comment type="similarity">
    <text evidence="1">Belongs to the type-B carboxylesterase/lipase family.</text>
</comment>
<evidence type="ECO:0000256" key="3">
    <source>
        <dbReference type="ARBA" id="ARBA00022801"/>
    </source>
</evidence>
<protein>
    <submittedName>
        <fullName evidence="6">Acetylcholinesterase-1</fullName>
    </submittedName>
</protein>
<comment type="caution">
    <text evidence="6">The sequence shown here is derived from an EMBL/GenBank/DDBJ whole genome shotgun (WGS) entry which is preliminary data.</text>
</comment>
<evidence type="ECO:0000313" key="6">
    <source>
        <dbReference type="EMBL" id="GBN36032.1"/>
    </source>
</evidence>
<keyword evidence="3" id="KW-0378">Hydrolase</keyword>
<name>A0A4Y2NAU7_ARAVE</name>
<dbReference type="PANTHER" id="PTHR43918:SF4">
    <property type="entry name" value="CARBOXYLIC ESTER HYDROLASE"/>
    <property type="match status" value="1"/>
</dbReference>
<dbReference type="GO" id="GO:0005886">
    <property type="term" value="C:plasma membrane"/>
    <property type="evidence" value="ECO:0007669"/>
    <property type="project" value="TreeGrafter"/>
</dbReference>
<keyword evidence="7" id="KW-1185">Reference proteome</keyword>